<comment type="caution">
    <text evidence="1">The sequence shown here is derived from an EMBL/GenBank/DDBJ whole genome shotgun (WGS) entry which is preliminary data.</text>
</comment>
<proteinExistence type="predicted"/>
<accession>A0A839T836</accession>
<keyword evidence="2" id="KW-1185">Reference proteome</keyword>
<evidence type="ECO:0000313" key="2">
    <source>
        <dbReference type="Proteomes" id="UP000549250"/>
    </source>
</evidence>
<reference evidence="1 2" key="1">
    <citation type="submission" date="2020-08" db="EMBL/GenBank/DDBJ databases">
        <title>Genomic Encyclopedia of Type Strains, Phase III (KMG-III): the genomes of soil and plant-associated and newly described type strains.</title>
        <authorList>
            <person name="Whitman W."/>
        </authorList>
    </citation>
    <scope>NUCLEOTIDE SEQUENCE [LARGE SCALE GENOMIC DNA]</scope>
    <source>
        <strain evidence="1 2">CECT 4462</strain>
    </source>
</reference>
<sequence length="103" mass="11632">MWLDLGNGPRHGQVVFGAIAAKQRQHYPNVLDAYAEIPTLPDNYSKSCSVASSLRSQDCLINRAVTTARMNILWELLRYGETNKHWIVLNLESGEQATYPFPI</sequence>
<organism evidence="1 2">
    <name type="scientific">Azomonas macrocytogenes</name>
    <name type="common">Azotobacter macrocytogenes</name>
    <dbReference type="NCBI Taxonomy" id="69962"/>
    <lineage>
        <taxon>Bacteria</taxon>
        <taxon>Pseudomonadati</taxon>
        <taxon>Pseudomonadota</taxon>
        <taxon>Gammaproteobacteria</taxon>
        <taxon>Pseudomonadales</taxon>
        <taxon>Pseudomonadaceae</taxon>
        <taxon>Azomonas</taxon>
    </lineage>
</organism>
<name>A0A839T836_AZOMA</name>
<dbReference type="RefSeq" id="WP_246336097.1">
    <property type="nucleotide sequence ID" value="NZ_JACHXI010000031.1"/>
</dbReference>
<dbReference type="AlphaFoldDB" id="A0A839T836"/>
<dbReference type="EMBL" id="JACHXI010000031">
    <property type="protein sequence ID" value="MBB3105269.1"/>
    <property type="molecule type" value="Genomic_DNA"/>
</dbReference>
<gene>
    <name evidence="1" type="ORF">FHR87_003705</name>
</gene>
<dbReference type="Proteomes" id="UP000549250">
    <property type="component" value="Unassembled WGS sequence"/>
</dbReference>
<protein>
    <submittedName>
        <fullName evidence="1">Uncharacterized protein</fullName>
    </submittedName>
</protein>
<evidence type="ECO:0000313" key="1">
    <source>
        <dbReference type="EMBL" id="MBB3105269.1"/>
    </source>
</evidence>